<dbReference type="Proteomes" id="UP001190700">
    <property type="component" value="Unassembled WGS sequence"/>
</dbReference>
<feature type="chain" id="PRO_5042074099" evidence="1">
    <location>
        <begin position="19"/>
        <end position="322"/>
    </location>
</feature>
<comment type="caution">
    <text evidence="2">The sequence shown here is derived from an EMBL/GenBank/DDBJ whole genome shotgun (WGS) entry which is preliminary data.</text>
</comment>
<dbReference type="EMBL" id="LGRX02017061">
    <property type="protein sequence ID" value="KAK3261224.1"/>
    <property type="molecule type" value="Genomic_DNA"/>
</dbReference>
<dbReference type="AlphaFoldDB" id="A0AAE0FK84"/>
<name>A0AAE0FK84_9CHLO</name>
<reference evidence="2 3" key="1">
    <citation type="journal article" date="2015" name="Genome Biol. Evol.">
        <title>Comparative Genomics of a Bacterivorous Green Alga Reveals Evolutionary Causalities and Consequences of Phago-Mixotrophic Mode of Nutrition.</title>
        <authorList>
            <person name="Burns J.A."/>
            <person name="Paasch A."/>
            <person name="Narechania A."/>
            <person name="Kim E."/>
        </authorList>
    </citation>
    <scope>NUCLEOTIDE SEQUENCE [LARGE SCALE GENOMIC DNA]</scope>
    <source>
        <strain evidence="2 3">PLY_AMNH</strain>
    </source>
</reference>
<proteinExistence type="predicted"/>
<keyword evidence="3" id="KW-1185">Reference proteome</keyword>
<protein>
    <submittedName>
        <fullName evidence="2">Uncharacterized protein</fullName>
    </submittedName>
</protein>
<evidence type="ECO:0000313" key="3">
    <source>
        <dbReference type="Proteomes" id="UP001190700"/>
    </source>
</evidence>
<evidence type="ECO:0000313" key="2">
    <source>
        <dbReference type="EMBL" id="KAK3261224.1"/>
    </source>
</evidence>
<organism evidence="2 3">
    <name type="scientific">Cymbomonas tetramitiformis</name>
    <dbReference type="NCBI Taxonomy" id="36881"/>
    <lineage>
        <taxon>Eukaryota</taxon>
        <taxon>Viridiplantae</taxon>
        <taxon>Chlorophyta</taxon>
        <taxon>Pyramimonadophyceae</taxon>
        <taxon>Pyramimonadales</taxon>
        <taxon>Pyramimonadaceae</taxon>
        <taxon>Cymbomonas</taxon>
    </lineage>
</organism>
<keyword evidence="1" id="KW-0732">Signal</keyword>
<evidence type="ECO:0000256" key="1">
    <source>
        <dbReference type="SAM" id="SignalP"/>
    </source>
</evidence>
<feature type="non-terminal residue" evidence="2">
    <location>
        <position position="1"/>
    </location>
</feature>
<feature type="signal peptide" evidence="1">
    <location>
        <begin position="1"/>
        <end position="18"/>
    </location>
</feature>
<sequence length="322" mass="34561">CCWPSLYDLLIALYSATGQTADSLEYINSIVKTACNGWFYPLVDSEVCSTYTSPTVEDGSIDMNNVHGVNCSALKEELDGGAYQCQHACSIMACGLDKAVDTSMNMTNSTDMSGDTMSAAGNVSSLLDGYGMGSLADAATLLQEASDQGWSEDELKNRLQNESSNAYGMLANPSADIEIFLELAVACGVVADLPGSKVIADILSSSPTATLTPTATDEGICYQKTFIDIVNNSWSAVTWGPAGSGNIVVTQTTTSGSWGAYSDYEDHWCTDTDANVVHLDVRWFYSCMPFSSTTAAIPSNRALLDLLFWHLRVHFDAHTALW</sequence>
<accession>A0AAE0FK84</accession>
<gene>
    <name evidence="2" type="ORF">CYMTET_29856</name>
</gene>